<protein>
    <submittedName>
        <fullName evidence="3">Putative membrane protein YiaA</fullName>
    </submittedName>
</protein>
<evidence type="ECO:0000259" key="2">
    <source>
        <dbReference type="Pfam" id="PF05360"/>
    </source>
</evidence>
<feature type="domain" description="YiaAB two helix" evidence="2">
    <location>
        <begin position="102"/>
        <end position="154"/>
    </location>
</feature>
<reference evidence="3 4" key="1">
    <citation type="submission" date="2020-07" db="EMBL/GenBank/DDBJ databases">
        <title>Exploring microbial biodiversity for novel pathways involved in the catabolism of aromatic compounds derived from lignin.</title>
        <authorList>
            <person name="Elkins J."/>
        </authorList>
    </citation>
    <scope>NUCLEOTIDE SEQUENCE [LARGE SCALE GENOMIC DNA]</scope>
    <source>
        <strain evidence="3 4">H2C3B</strain>
    </source>
</reference>
<comment type="caution">
    <text evidence="3">The sequence shown here is derived from an EMBL/GenBank/DDBJ whole genome shotgun (WGS) entry which is preliminary data.</text>
</comment>
<dbReference type="GO" id="GO:0006974">
    <property type="term" value="P:DNA damage response"/>
    <property type="evidence" value="ECO:0007669"/>
    <property type="project" value="TreeGrafter"/>
</dbReference>
<organism evidence="3 4">
    <name type="scientific">Paraburkholderia bryophila</name>
    <dbReference type="NCBI Taxonomy" id="420952"/>
    <lineage>
        <taxon>Bacteria</taxon>
        <taxon>Pseudomonadati</taxon>
        <taxon>Pseudomonadota</taxon>
        <taxon>Betaproteobacteria</taxon>
        <taxon>Burkholderiales</taxon>
        <taxon>Burkholderiaceae</taxon>
        <taxon>Paraburkholderia</taxon>
    </lineage>
</organism>
<keyword evidence="1" id="KW-0812">Transmembrane</keyword>
<feature type="transmembrane region" description="Helical" evidence="1">
    <location>
        <begin position="132"/>
        <end position="149"/>
    </location>
</feature>
<feature type="transmembrane region" description="Helical" evidence="1">
    <location>
        <begin position="70"/>
        <end position="89"/>
    </location>
</feature>
<dbReference type="PANTHER" id="PTHR37290">
    <property type="entry name" value="INNER MEMBRANE PROTEIN YIAA-RELATED"/>
    <property type="match status" value="1"/>
</dbReference>
<name>A0A7Y9W8S9_9BURK</name>
<feature type="transmembrane region" description="Helical" evidence="1">
    <location>
        <begin position="37"/>
        <end position="58"/>
    </location>
</feature>
<dbReference type="InterPro" id="IPR038972">
    <property type="entry name" value="YiaA-like"/>
</dbReference>
<dbReference type="EMBL" id="JACCAU010000001">
    <property type="protein sequence ID" value="NYH16316.1"/>
    <property type="molecule type" value="Genomic_DNA"/>
</dbReference>
<dbReference type="AlphaFoldDB" id="A0A7Y9W8S9"/>
<gene>
    <name evidence="3" type="ORF">GGD41_003544</name>
</gene>
<sequence length="173" mass="19118">MLDQYFFAVASKSRYPSNKLIDKRRVFMDRSTQQPSFAFIAASWGALLAGFCAFLLGLWNANMQLNEKGYYFTVLVFGLFAAISLQKSVRDRVEGIPVTAIYYGLCWVSLLLSILLLGAGLFNATLALSEKGFYGMAFILALFGSVAVQKNTRDIKATKPQFAEVDPAQGTPE</sequence>
<feature type="domain" description="YiaAB two helix" evidence="2">
    <location>
        <begin position="39"/>
        <end position="91"/>
    </location>
</feature>
<dbReference type="InterPro" id="IPR008024">
    <property type="entry name" value="YiaAB"/>
</dbReference>
<proteinExistence type="predicted"/>
<evidence type="ECO:0000313" key="4">
    <source>
        <dbReference type="Proteomes" id="UP000572540"/>
    </source>
</evidence>
<keyword evidence="1" id="KW-0472">Membrane</keyword>
<evidence type="ECO:0000256" key="1">
    <source>
        <dbReference type="SAM" id="Phobius"/>
    </source>
</evidence>
<dbReference type="GO" id="GO:0005886">
    <property type="term" value="C:plasma membrane"/>
    <property type="evidence" value="ECO:0007669"/>
    <property type="project" value="TreeGrafter"/>
</dbReference>
<keyword evidence="1" id="KW-1133">Transmembrane helix</keyword>
<dbReference type="Pfam" id="PF05360">
    <property type="entry name" value="YiaAB"/>
    <property type="match status" value="2"/>
</dbReference>
<dbReference type="PANTHER" id="PTHR37290:SF1">
    <property type="entry name" value="INNER MEMBRANE PROTEIN YIAA"/>
    <property type="match status" value="1"/>
</dbReference>
<evidence type="ECO:0000313" key="3">
    <source>
        <dbReference type="EMBL" id="NYH16316.1"/>
    </source>
</evidence>
<accession>A0A7Y9W8S9</accession>
<dbReference type="NCBIfam" id="NF008482">
    <property type="entry name" value="PRK11383.1"/>
    <property type="match status" value="1"/>
</dbReference>
<dbReference type="Proteomes" id="UP000572540">
    <property type="component" value="Unassembled WGS sequence"/>
</dbReference>
<feature type="transmembrane region" description="Helical" evidence="1">
    <location>
        <begin position="101"/>
        <end position="126"/>
    </location>
</feature>